<dbReference type="EMBL" id="JACHIL010000005">
    <property type="protein sequence ID" value="MBB5092361.1"/>
    <property type="molecule type" value="Genomic_DNA"/>
</dbReference>
<sequence>MASTQQNKKDTRNSAIAAALIMVVFGALFYSMPIIMLAVGPYSHVLAALIAVVFVMAFFVVFWLRAKSQRKHHKD</sequence>
<gene>
    <name evidence="2" type="ORF">HNQ68_002915</name>
</gene>
<keyword evidence="1" id="KW-1133">Transmembrane helix</keyword>
<feature type="transmembrane region" description="Helical" evidence="1">
    <location>
        <begin position="45"/>
        <end position="64"/>
    </location>
</feature>
<evidence type="ECO:0000313" key="2">
    <source>
        <dbReference type="EMBL" id="MBB5092361.1"/>
    </source>
</evidence>
<comment type="caution">
    <text evidence="2">The sequence shown here is derived from an EMBL/GenBank/DDBJ whole genome shotgun (WGS) entry which is preliminary data.</text>
</comment>
<feature type="transmembrane region" description="Helical" evidence="1">
    <location>
        <begin position="15"/>
        <end position="39"/>
    </location>
</feature>
<organism evidence="2 3">
    <name type="scientific">Pseudochrobactrum saccharolyticum</name>
    <dbReference type="NCBI Taxonomy" id="354352"/>
    <lineage>
        <taxon>Bacteria</taxon>
        <taxon>Pseudomonadati</taxon>
        <taxon>Pseudomonadota</taxon>
        <taxon>Alphaproteobacteria</taxon>
        <taxon>Hyphomicrobiales</taxon>
        <taxon>Brucellaceae</taxon>
        <taxon>Pseudochrobactrum</taxon>
    </lineage>
</organism>
<accession>A0A7W8AL68</accession>
<dbReference type="RefSeq" id="WP_151160040.1">
    <property type="nucleotide sequence ID" value="NZ_JACHIL010000005.1"/>
</dbReference>
<keyword evidence="3" id="KW-1185">Reference proteome</keyword>
<evidence type="ECO:0000313" key="3">
    <source>
        <dbReference type="Proteomes" id="UP000531231"/>
    </source>
</evidence>
<dbReference type="AlphaFoldDB" id="A0A7W8AL68"/>
<name>A0A7W8AL68_9HYPH</name>
<protein>
    <submittedName>
        <fullName evidence="2">Uncharacterized membrane protein YozB (DUF420 family)</fullName>
    </submittedName>
</protein>
<keyword evidence="1" id="KW-0472">Membrane</keyword>
<reference evidence="2 3" key="1">
    <citation type="submission" date="2020-08" db="EMBL/GenBank/DDBJ databases">
        <title>Genomic Encyclopedia of Type Strains, Phase IV (KMG-IV): sequencing the most valuable type-strain genomes for metagenomic binning, comparative biology and taxonomic classification.</title>
        <authorList>
            <person name="Goeker M."/>
        </authorList>
    </citation>
    <scope>NUCLEOTIDE SEQUENCE [LARGE SCALE GENOMIC DNA]</scope>
    <source>
        <strain evidence="2 3">DSM 25620</strain>
    </source>
</reference>
<proteinExistence type="predicted"/>
<evidence type="ECO:0000256" key="1">
    <source>
        <dbReference type="SAM" id="Phobius"/>
    </source>
</evidence>
<dbReference type="Proteomes" id="UP000531231">
    <property type="component" value="Unassembled WGS sequence"/>
</dbReference>
<keyword evidence="1" id="KW-0812">Transmembrane</keyword>